<evidence type="ECO:0000256" key="2">
    <source>
        <dbReference type="ARBA" id="ARBA00023082"/>
    </source>
</evidence>
<dbReference type="InterPro" id="IPR013325">
    <property type="entry name" value="RNA_pol_sigma_r2"/>
</dbReference>
<dbReference type="GO" id="GO:0016987">
    <property type="term" value="F:sigma factor activity"/>
    <property type="evidence" value="ECO:0007669"/>
    <property type="project" value="UniProtKB-KW"/>
</dbReference>
<dbReference type="OrthoDB" id="9799825at2"/>
<evidence type="ECO:0000313" key="9">
    <source>
        <dbReference type="Proteomes" id="UP000185596"/>
    </source>
</evidence>
<protein>
    <submittedName>
        <fullName evidence="8">RNA polymerase subunit sigma-70</fullName>
    </submittedName>
</protein>
<organism evidence="8 9">
    <name type="scientific">Actinophytocola xanthii</name>
    <dbReference type="NCBI Taxonomy" id="1912961"/>
    <lineage>
        <taxon>Bacteria</taxon>
        <taxon>Bacillati</taxon>
        <taxon>Actinomycetota</taxon>
        <taxon>Actinomycetes</taxon>
        <taxon>Pseudonocardiales</taxon>
        <taxon>Pseudonocardiaceae</taxon>
    </lineage>
</organism>
<keyword evidence="4" id="KW-0804">Transcription</keyword>
<dbReference type="SUPFAM" id="SSF88946">
    <property type="entry name" value="Sigma2 domain of RNA polymerase sigma factors"/>
    <property type="match status" value="1"/>
</dbReference>
<sequence>MTKPAQPQQPASTVDELVTAHLPMVGHLVREMLARVPAHVRREDLFSAGSEALVTAARGFDPSRGAPFGAFASMRIRGALLDELRGLDWASRSVRGKVRRIEAERDKFVADHGRVPTAAELATRLDTDARQVVAVRDDVQRATLLSLQAAFPDGVDGAGTATAHNGPSPEDMVLDRERVGYLHDAIANLPERLKAVIEAYYFQNRSMSELAEEFGVTESRVSQLRSEATALLRDGMNAALDPERVASATRPEGCAARRRASYYAAVAAHGTLRTRLAQTTATGMPVARTA</sequence>
<evidence type="ECO:0000259" key="7">
    <source>
        <dbReference type="Pfam" id="PF04545"/>
    </source>
</evidence>
<dbReference type="PIRSF" id="PIRSF000770">
    <property type="entry name" value="RNA_pol_sigma-SigE/K"/>
    <property type="match status" value="1"/>
</dbReference>
<feature type="domain" description="RNA polymerase sigma-70 region 3" evidence="5">
    <location>
        <begin position="98"/>
        <end position="172"/>
    </location>
</feature>
<dbReference type="InterPro" id="IPR007630">
    <property type="entry name" value="RNA_pol_sigma70_r4"/>
</dbReference>
<dbReference type="CDD" id="cd06171">
    <property type="entry name" value="Sigma70_r4"/>
    <property type="match status" value="1"/>
</dbReference>
<dbReference type="EMBL" id="MSIE01000001">
    <property type="protein sequence ID" value="OLF19367.1"/>
    <property type="molecule type" value="Genomic_DNA"/>
</dbReference>
<dbReference type="SUPFAM" id="SSF88659">
    <property type="entry name" value="Sigma3 and sigma4 domains of RNA polymerase sigma factors"/>
    <property type="match status" value="2"/>
</dbReference>
<dbReference type="NCBIfam" id="TIGR02937">
    <property type="entry name" value="sigma70-ECF"/>
    <property type="match status" value="1"/>
</dbReference>
<dbReference type="PANTHER" id="PTHR30385">
    <property type="entry name" value="SIGMA FACTOR F FLAGELLAR"/>
    <property type="match status" value="1"/>
</dbReference>
<evidence type="ECO:0000256" key="3">
    <source>
        <dbReference type="ARBA" id="ARBA00023125"/>
    </source>
</evidence>
<evidence type="ECO:0000259" key="5">
    <source>
        <dbReference type="Pfam" id="PF04539"/>
    </source>
</evidence>
<feature type="domain" description="RNA polymerase sigma-70 region 4" evidence="7">
    <location>
        <begin position="185"/>
        <end position="233"/>
    </location>
</feature>
<dbReference type="PRINTS" id="PR00046">
    <property type="entry name" value="SIGMA70FCT"/>
</dbReference>
<dbReference type="Gene3D" id="1.10.1740.10">
    <property type="match status" value="1"/>
</dbReference>
<dbReference type="Gene3D" id="1.20.140.160">
    <property type="match status" value="1"/>
</dbReference>
<gene>
    <name evidence="8" type="ORF">BU204_00075</name>
</gene>
<dbReference type="Pfam" id="PF04545">
    <property type="entry name" value="Sigma70_r4"/>
    <property type="match status" value="1"/>
</dbReference>
<dbReference type="InterPro" id="IPR013324">
    <property type="entry name" value="RNA_pol_sigma_r3/r4-like"/>
</dbReference>
<comment type="caution">
    <text evidence="8">The sequence shown here is derived from an EMBL/GenBank/DDBJ whole genome shotgun (WGS) entry which is preliminary data.</text>
</comment>
<feature type="domain" description="RNA polymerase sigma-70 region 2" evidence="6">
    <location>
        <begin position="17"/>
        <end position="89"/>
    </location>
</feature>
<dbReference type="GO" id="GO:0006352">
    <property type="term" value="P:DNA-templated transcription initiation"/>
    <property type="evidence" value="ECO:0007669"/>
    <property type="project" value="InterPro"/>
</dbReference>
<evidence type="ECO:0000259" key="6">
    <source>
        <dbReference type="Pfam" id="PF04542"/>
    </source>
</evidence>
<keyword evidence="3" id="KW-0238">DNA-binding</keyword>
<dbReference type="RefSeq" id="WP_075123401.1">
    <property type="nucleotide sequence ID" value="NZ_MSIE01000001.1"/>
</dbReference>
<evidence type="ECO:0000256" key="4">
    <source>
        <dbReference type="ARBA" id="ARBA00023163"/>
    </source>
</evidence>
<dbReference type="STRING" id="1912961.BU204_00075"/>
<dbReference type="Pfam" id="PF04542">
    <property type="entry name" value="Sigma70_r2"/>
    <property type="match status" value="1"/>
</dbReference>
<dbReference type="Pfam" id="PF04539">
    <property type="entry name" value="Sigma70_r3"/>
    <property type="match status" value="1"/>
</dbReference>
<evidence type="ECO:0000313" key="8">
    <source>
        <dbReference type="EMBL" id="OLF19367.1"/>
    </source>
</evidence>
<dbReference type="InterPro" id="IPR007627">
    <property type="entry name" value="RNA_pol_sigma70_r2"/>
</dbReference>
<keyword evidence="2" id="KW-0731">Sigma factor</keyword>
<dbReference type="Proteomes" id="UP000185596">
    <property type="component" value="Unassembled WGS sequence"/>
</dbReference>
<dbReference type="InterPro" id="IPR000943">
    <property type="entry name" value="RNA_pol_sigma70"/>
</dbReference>
<name>A0A1Q8CYD3_9PSEU</name>
<accession>A0A1Q8CYD3</accession>
<evidence type="ECO:0000256" key="1">
    <source>
        <dbReference type="ARBA" id="ARBA00023015"/>
    </source>
</evidence>
<keyword evidence="9" id="KW-1185">Reference proteome</keyword>
<dbReference type="InterPro" id="IPR007624">
    <property type="entry name" value="RNA_pol_sigma70_r3"/>
</dbReference>
<dbReference type="GO" id="GO:0003677">
    <property type="term" value="F:DNA binding"/>
    <property type="evidence" value="ECO:0007669"/>
    <property type="project" value="UniProtKB-KW"/>
</dbReference>
<keyword evidence="1" id="KW-0805">Transcription regulation</keyword>
<dbReference type="InterPro" id="IPR014284">
    <property type="entry name" value="RNA_pol_sigma-70_dom"/>
</dbReference>
<reference evidence="8 9" key="1">
    <citation type="submission" date="2016-12" db="EMBL/GenBank/DDBJ databases">
        <title>The draft genome sequence of Actinophytocola sp. 11-183.</title>
        <authorList>
            <person name="Wang W."/>
            <person name="Yuan L."/>
        </authorList>
    </citation>
    <scope>NUCLEOTIDE SEQUENCE [LARGE SCALE GENOMIC DNA]</scope>
    <source>
        <strain evidence="8 9">11-183</strain>
    </source>
</reference>
<dbReference type="AlphaFoldDB" id="A0A1Q8CYD3"/>
<dbReference type="PANTHER" id="PTHR30385:SF7">
    <property type="entry name" value="RNA POLYMERASE SIGMA FACTOR FLIA"/>
    <property type="match status" value="1"/>
</dbReference>
<proteinExistence type="predicted"/>